<sequence>MKVREVIAFKNYFEDFLISQPQKVQDKIFKIIEAIETLERIPQNYLKHLIGTNGLYEARIQLGSNIWRVFCFFDQGKLVILLNGFQKKTQKTPKREIEKALKLMSEYYEQKSMHDGN</sequence>
<dbReference type="STRING" id="305507.SAMN04489724_3722"/>
<gene>
    <name evidence="1" type="ORF">SAMN04489724_3722</name>
</gene>
<dbReference type="RefSeq" id="WP_091696229.1">
    <property type="nucleotide sequence ID" value="NZ_FPBF01000006.1"/>
</dbReference>
<protein>
    <submittedName>
        <fullName evidence="1">Phage derived protein Gp49-like</fullName>
    </submittedName>
</protein>
<dbReference type="AlphaFoldDB" id="A0A1I7D7L5"/>
<accession>A0A1I7D7L5</accession>
<evidence type="ECO:0000313" key="2">
    <source>
        <dbReference type="Proteomes" id="UP000199673"/>
    </source>
</evidence>
<organism evidence="1 2">
    <name type="scientific">Algoriphagus locisalis</name>
    <dbReference type="NCBI Taxonomy" id="305507"/>
    <lineage>
        <taxon>Bacteria</taxon>
        <taxon>Pseudomonadati</taxon>
        <taxon>Bacteroidota</taxon>
        <taxon>Cytophagia</taxon>
        <taxon>Cytophagales</taxon>
        <taxon>Cyclobacteriaceae</taxon>
        <taxon>Algoriphagus</taxon>
    </lineage>
</organism>
<proteinExistence type="predicted"/>
<dbReference type="EMBL" id="FPBF01000006">
    <property type="protein sequence ID" value="SFU07640.1"/>
    <property type="molecule type" value="Genomic_DNA"/>
</dbReference>
<dbReference type="InterPro" id="IPR035093">
    <property type="entry name" value="RelE/ParE_toxin_dom_sf"/>
</dbReference>
<dbReference type="Proteomes" id="UP000199673">
    <property type="component" value="Unassembled WGS sequence"/>
</dbReference>
<dbReference type="SUPFAM" id="SSF143011">
    <property type="entry name" value="RelE-like"/>
    <property type="match status" value="1"/>
</dbReference>
<dbReference type="Pfam" id="PF05973">
    <property type="entry name" value="Gp49"/>
    <property type="match status" value="1"/>
</dbReference>
<reference evidence="2" key="1">
    <citation type="submission" date="2016-10" db="EMBL/GenBank/DDBJ databases">
        <authorList>
            <person name="Varghese N."/>
            <person name="Submissions S."/>
        </authorList>
    </citation>
    <scope>NUCLEOTIDE SEQUENCE [LARGE SCALE GENOMIC DNA]</scope>
    <source>
        <strain evidence="2">DSM 23445</strain>
    </source>
</reference>
<evidence type="ECO:0000313" key="1">
    <source>
        <dbReference type="EMBL" id="SFU07640.1"/>
    </source>
</evidence>
<dbReference type="Gene3D" id="3.30.2310.20">
    <property type="entry name" value="RelE-like"/>
    <property type="match status" value="1"/>
</dbReference>
<dbReference type="OrthoDB" id="573082at2"/>
<name>A0A1I7D7L5_9BACT</name>
<dbReference type="InterPro" id="IPR009241">
    <property type="entry name" value="HigB-like"/>
</dbReference>
<keyword evidence="2" id="KW-1185">Reference proteome</keyword>